<dbReference type="SUPFAM" id="SSF53448">
    <property type="entry name" value="Nucleotide-diphospho-sugar transferases"/>
    <property type="match status" value="1"/>
</dbReference>
<sequence length="414" mass="44853">MYRGHTVGVVIPAYNEEGFVGETLEAVPSYVDRVYAVDDGSSDGTWAEITETAERLEDEFEPEPDGPRRFSRRVVPIQHGENRGVGGAIKTGYLRAREEGIDVTTVMGGDGQMEPEMLDRLLDPIVEGRADYTKGNRFLNRTDREDMPAFRFVGNAILSGLTKIASGYWRTGDPQSGYTAISHEALERADVEGMYEFYGYCNDLLVKLNVAGLRVLDVPRPVTYGDEESHIRYSTYIPRVSGMLLRNFLWRLRTKYLLFDFHPVAVAYAVGALATLAGLVTTLAAAVRGGSGRDDADPGAGTNARTGGTGVLVGLGGVVSLLWAMTLDMRANESLNGVDRRVDPGTGGRRDREDRVDADRPGARDDGVGDDAGAHDVHPSRNGRGSGDRPEQGGYPDGLAGNGDRPAVDRPDAK</sequence>
<gene>
    <name evidence="4" type="ORF">HUG12_21275</name>
</gene>
<name>A0A7D5LE09_9EURY</name>
<reference evidence="4 5" key="1">
    <citation type="submission" date="2020-06" db="EMBL/GenBank/DDBJ databases">
        <title>NJ-3-1, isolated from saline soil.</title>
        <authorList>
            <person name="Cui H.L."/>
            <person name="Shi X."/>
        </authorList>
    </citation>
    <scope>NUCLEOTIDE SEQUENCE [LARGE SCALE GENOMIC DNA]</scope>
    <source>
        <strain evidence="4 5">NJ-3-1</strain>
        <plasmid evidence="4 5">unnamed1</plasmid>
    </source>
</reference>
<proteinExistence type="predicted"/>
<dbReference type="RefSeq" id="WP_179270896.1">
    <property type="nucleotide sequence ID" value="NZ_CP058580.1"/>
</dbReference>
<feature type="region of interest" description="Disordered" evidence="1">
    <location>
        <begin position="337"/>
        <end position="414"/>
    </location>
</feature>
<keyword evidence="2" id="KW-0472">Membrane</keyword>
<keyword evidence="2" id="KW-1133">Transmembrane helix</keyword>
<evidence type="ECO:0000313" key="4">
    <source>
        <dbReference type="EMBL" id="QLG64314.1"/>
    </source>
</evidence>
<dbReference type="Gene3D" id="3.90.550.10">
    <property type="entry name" value="Spore Coat Polysaccharide Biosynthesis Protein SpsA, Chain A"/>
    <property type="match status" value="1"/>
</dbReference>
<keyword evidence="4" id="KW-0614">Plasmid</keyword>
<dbReference type="AlphaFoldDB" id="A0A7D5LE09"/>
<keyword evidence="4" id="KW-0808">Transferase</keyword>
<dbReference type="Proteomes" id="UP000509626">
    <property type="component" value="Plasmid unnamed1"/>
</dbReference>
<accession>A0A7D5LE09</accession>
<dbReference type="GeneID" id="56040048"/>
<dbReference type="Pfam" id="PF00535">
    <property type="entry name" value="Glycos_transf_2"/>
    <property type="match status" value="1"/>
</dbReference>
<dbReference type="PANTHER" id="PTHR48090">
    <property type="entry name" value="UNDECAPRENYL-PHOSPHATE 4-DEOXY-4-FORMAMIDO-L-ARABINOSE TRANSFERASE-RELATED"/>
    <property type="match status" value="1"/>
</dbReference>
<dbReference type="KEGG" id="halu:HUG12_21275"/>
<evidence type="ECO:0000256" key="2">
    <source>
        <dbReference type="SAM" id="Phobius"/>
    </source>
</evidence>
<geneLocation type="plasmid" evidence="4 5">
    <name>unnamed1</name>
</geneLocation>
<feature type="transmembrane region" description="Helical" evidence="2">
    <location>
        <begin position="307"/>
        <end position="325"/>
    </location>
</feature>
<dbReference type="OrthoDB" id="11098at2157"/>
<keyword evidence="2" id="KW-0812">Transmembrane</keyword>
<dbReference type="PANTHER" id="PTHR48090:SF7">
    <property type="entry name" value="RFBJ PROTEIN"/>
    <property type="match status" value="1"/>
</dbReference>
<evidence type="ECO:0000259" key="3">
    <source>
        <dbReference type="Pfam" id="PF00535"/>
    </source>
</evidence>
<evidence type="ECO:0000313" key="5">
    <source>
        <dbReference type="Proteomes" id="UP000509626"/>
    </source>
</evidence>
<dbReference type="CDD" id="cd04179">
    <property type="entry name" value="DPM_DPG-synthase_like"/>
    <property type="match status" value="1"/>
</dbReference>
<dbReference type="InterPro" id="IPR050256">
    <property type="entry name" value="Glycosyltransferase_2"/>
</dbReference>
<evidence type="ECO:0000256" key="1">
    <source>
        <dbReference type="SAM" id="MobiDB-lite"/>
    </source>
</evidence>
<keyword evidence="5" id="KW-1185">Reference proteome</keyword>
<organism evidence="4 5">
    <name type="scientific">Halorarum salinum</name>
    <dbReference type="NCBI Taxonomy" id="2743089"/>
    <lineage>
        <taxon>Archaea</taxon>
        <taxon>Methanobacteriati</taxon>
        <taxon>Methanobacteriota</taxon>
        <taxon>Stenosarchaea group</taxon>
        <taxon>Halobacteria</taxon>
        <taxon>Halobacteriales</taxon>
        <taxon>Haloferacaceae</taxon>
        <taxon>Halorarum</taxon>
    </lineage>
</organism>
<feature type="domain" description="Glycosyltransferase 2-like" evidence="3">
    <location>
        <begin position="9"/>
        <end position="187"/>
    </location>
</feature>
<dbReference type="GO" id="GO:0016740">
    <property type="term" value="F:transferase activity"/>
    <property type="evidence" value="ECO:0007669"/>
    <property type="project" value="UniProtKB-KW"/>
</dbReference>
<dbReference type="InterPro" id="IPR029044">
    <property type="entry name" value="Nucleotide-diphossugar_trans"/>
</dbReference>
<feature type="transmembrane region" description="Helical" evidence="2">
    <location>
        <begin position="256"/>
        <end position="287"/>
    </location>
</feature>
<feature type="compositionally biased region" description="Basic and acidic residues" evidence="1">
    <location>
        <begin position="338"/>
        <end position="379"/>
    </location>
</feature>
<dbReference type="InterPro" id="IPR001173">
    <property type="entry name" value="Glyco_trans_2-like"/>
</dbReference>
<protein>
    <submittedName>
        <fullName evidence="4">Glycosyltransferase family 2 protein</fullName>
    </submittedName>
</protein>
<dbReference type="EMBL" id="CP058580">
    <property type="protein sequence ID" value="QLG64314.1"/>
    <property type="molecule type" value="Genomic_DNA"/>
</dbReference>